<dbReference type="AlphaFoldDB" id="A0AAN6VTP7"/>
<dbReference type="GO" id="GO:0006817">
    <property type="term" value="P:phosphate ion transport"/>
    <property type="evidence" value="ECO:0007669"/>
    <property type="project" value="TreeGrafter"/>
</dbReference>
<feature type="compositionally biased region" description="Low complexity" evidence="6">
    <location>
        <begin position="873"/>
        <end position="886"/>
    </location>
</feature>
<dbReference type="Pfam" id="PF03105">
    <property type="entry name" value="SPX"/>
    <property type="match status" value="1"/>
</dbReference>
<feature type="compositionally biased region" description="Polar residues" evidence="6">
    <location>
        <begin position="39"/>
        <end position="64"/>
    </location>
</feature>
<evidence type="ECO:0000313" key="10">
    <source>
        <dbReference type="EMBL" id="KAK4157608.1"/>
    </source>
</evidence>
<evidence type="ECO:0000313" key="11">
    <source>
        <dbReference type="Proteomes" id="UP001302745"/>
    </source>
</evidence>
<feature type="compositionally biased region" description="Low complexity" evidence="6">
    <location>
        <begin position="94"/>
        <end position="105"/>
    </location>
</feature>
<proteinExistence type="inferred from homology"/>
<feature type="domain" description="EXS" evidence="8">
    <location>
        <begin position="666"/>
        <end position="860"/>
    </location>
</feature>
<dbReference type="GO" id="GO:0005794">
    <property type="term" value="C:Golgi apparatus"/>
    <property type="evidence" value="ECO:0007669"/>
    <property type="project" value="TreeGrafter"/>
</dbReference>
<dbReference type="CDD" id="cd14475">
    <property type="entry name" value="SPX_SYG1_like"/>
    <property type="match status" value="1"/>
</dbReference>
<feature type="region of interest" description="Disordered" evidence="6">
    <location>
        <begin position="873"/>
        <end position="957"/>
    </location>
</feature>
<feature type="compositionally biased region" description="Basic and acidic residues" evidence="6">
    <location>
        <begin position="173"/>
        <end position="182"/>
    </location>
</feature>
<feature type="transmembrane region" description="Helical" evidence="7">
    <location>
        <begin position="552"/>
        <end position="572"/>
    </location>
</feature>
<comment type="similarity">
    <text evidence="2">Belongs to the SYG1 (TC 2.A.94) family.</text>
</comment>
<feature type="transmembrane region" description="Helical" evidence="7">
    <location>
        <begin position="732"/>
        <end position="755"/>
    </location>
</feature>
<feature type="compositionally biased region" description="Polar residues" evidence="6">
    <location>
        <begin position="71"/>
        <end position="83"/>
    </location>
</feature>
<dbReference type="GO" id="GO:0000822">
    <property type="term" value="F:inositol hexakisphosphate binding"/>
    <property type="evidence" value="ECO:0007669"/>
    <property type="project" value="TreeGrafter"/>
</dbReference>
<accession>A0AAN6VTP7</accession>
<feature type="transmembrane region" description="Helical" evidence="7">
    <location>
        <begin position="700"/>
        <end position="720"/>
    </location>
</feature>
<protein>
    <submittedName>
        <fullName evidence="10">Protein SYG1</fullName>
    </submittedName>
</protein>
<feature type="compositionally biased region" description="Gly residues" evidence="6">
    <location>
        <begin position="988"/>
        <end position="998"/>
    </location>
</feature>
<name>A0AAN6VTP7_9PEZI</name>
<evidence type="ECO:0000259" key="9">
    <source>
        <dbReference type="PROSITE" id="PS51382"/>
    </source>
</evidence>
<dbReference type="Pfam" id="PF03124">
    <property type="entry name" value="EXS"/>
    <property type="match status" value="1"/>
</dbReference>
<feature type="domain" description="SPX" evidence="9">
    <location>
        <begin position="1"/>
        <end position="411"/>
    </location>
</feature>
<feature type="region of interest" description="Disordered" evidence="6">
    <location>
        <begin position="974"/>
        <end position="1076"/>
    </location>
</feature>
<feature type="compositionally biased region" description="Low complexity" evidence="6">
    <location>
        <begin position="902"/>
        <end position="917"/>
    </location>
</feature>
<feature type="compositionally biased region" description="Basic and acidic residues" evidence="6">
    <location>
        <begin position="974"/>
        <end position="985"/>
    </location>
</feature>
<dbReference type="Proteomes" id="UP001302745">
    <property type="component" value="Unassembled WGS sequence"/>
</dbReference>
<organism evidence="10 11">
    <name type="scientific">Chaetomidium leptoderma</name>
    <dbReference type="NCBI Taxonomy" id="669021"/>
    <lineage>
        <taxon>Eukaryota</taxon>
        <taxon>Fungi</taxon>
        <taxon>Dikarya</taxon>
        <taxon>Ascomycota</taxon>
        <taxon>Pezizomycotina</taxon>
        <taxon>Sordariomycetes</taxon>
        <taxon>Sordariomycetidae</taxon>
        <taxon>Sordariales</taxon>
        <taxon>Chaetomiaceae</taxon>
        <taxon>Chaetomidium</taxon>
    </lineage>
</organism>
<sequence>MKFAKELDQDAVPEWRVKYLNYKAGKKHVKNVTRAINRANATPTLTRRTETPQAPQARQANTPASFFGINHSFTPPRRTNQPGNLVGEPGLPRSGSAAAKPGSSATQGDERSGLARTPGSGVQYGSFGLPPSRASDRNEFELPAPALRVPSNTGDPTQYRLALQRSATVRATGRPDHHDHRSPSLLTLPSGGMATTPRLRVSRLFTNNSTTTRQTPNKMEIGMQNLDYVRSAERDFFAFLDSELDKIETFYKDKEDQATERLAALRAQLHEMRNRRTAEIAEAKRKREQGRNGSDEDAEGRSKDGNRDWIGPLKDRFLKPGPNSKALQKMTRTPVMAGQTMDEGRDYVRVPQGEDVPYRTAKRKLKLALQEFYRSLELLKSYAVLNRTALRKLNKKYDKAVHARPPYRYMNEKVNKSWFVNSDILDGHIRTVEDLYARYFEKGNHKIAAGKLRALHKRTGDSSDSAFRSGLLIGIGAVFAVQGLIYGTQFLLGDDEDDNFVEETSYLMQLYGGYFLVLLLFSLFTLVCRVWTKNKVNYPFIFEFDARNFLDWRQLAEFPSFFFALFGVLFWLNFSRLGNWEDMYLYYPVILVGISLVILFFPAPILHHKARRWFLYSHYRLLLSGLYPVEFRDFFLGDIWCSLTYAVCNIELFFCLYANRWNDPVQCNSSHSRLLGFFAALPPIWRALQCIRRYRDTRNVFPHLVNCGKYTMTILTALWLSLYRIGDSNTNLSFFIAFASINAVYCSIWDLFMDFSLLQAGANKKLLRNITAIRPVWIYYVIMVVDPILRFSWIFYAIFTHNTQHSTLVSFMVALAEVVRRGMWTLLRVENEHCANVAQYKAARDTPLPYTQLEQFVQRPSLEAATAAAAAAATATPTTTTTATAAVLPTPSPRPRPRPASERPGTAAKTPTPAAAGRDWPVDGGVDTTTATATTTAMEEGGIGIGIGPSGTFRRRGRADTLGKRSILQAMAEAHKQDFEKRRPAVGEQGGGSGGGVVGDEDDDDDDEDEDEEEEILKSEDEEDLRSEEELKSEGGEEELKSEEGGEEETVGEEGRLRGDGERGLQGKKGSGSGRG</sequence>
<feature type="transmembrane region" description="Helical" evidence="7">
    <location>
        <begin position="584"/>
        <end position="606"/>
    </location>
</feature>
<dbReference type="PANTHER" id="PTHR10783:SF103">
    <property type="entry name" value="SOLUTE CARRIER FAMILY 53 MEMBER 1"/>
    <property type="match status" value="1"/>
</dbReference>
<reference evidence="10" key="1">
    <citation type="journal article" date="2023" name="Mol. Phylogenet. Evol.">
        <title>Genome-scale phylogeny and comparative genomics of the fungal order Sordariales.</title>
        <authorList>
            <person name="Hensen N."/>
            <person name="Bonometti L."/>
            <person name="Westerberg I."/>
            <person name="Brannstrom I.O."/>
            <person name="Guillou S."/>
            <person name="Cros-Aarteil S."/>
            <person name="Calhoun S."/>
            <person name="Haridas S."/>
            <person name="Kuo A."/>
            <person name="Mondo S."/>
            <person name="Pangilinan J."/>
            <person name="Riley R."/>
            <person name="LaButti K."/>
            <person name="Andreopoulos B."/>
            <person name="Lipzen A."/>
            <person name="Chen C."/>
            <person name="Yan M."/>
            <person name="Daum C."/>
            <person name="Ng V."/>
            <person name="Clum A."/>
            <person name="Steindorff A."/>
            <person name="Ohm R.A."/>
            <person name="Martin F."/>
            <person name="Silar P."/>
            <person name="Natvig D.O."/>
            <person name="Lalanne C."/>
            <person name="Gautier V."/>
            <person name="Ament-Velasquez S.L."/>
            <person name="Kruys A."/>
            <person name="Hutchinson M.I."/>
            <person name="Powell A.J."/>
            <person name="Barry K."/>
            <person name="Miller A.N."/>
            <person name="Grigoriev I.V."/>
            <person name="Debuchy R."/>
            <person name="Gladieux P."/>
            <person name="Hiltunen Thoren M."/>
            <person name="Johannesson H."/>
        </authorList>
    </citation>
    <scope>NUCLEOTIDE SEQUENCE</scope>
    <source>
        <strain evidence="10">CBS 538.74</strain>
    </source>
</reference>
<evidence type="ECO:0000256" key="5">
    <source>
        <dbReference type="ARBA" id="ARBA00023136"/>
    </source>
</evidence>
<keyword evidence="5 7" id="KW-0472">Membrane</keyword>
<evidence type="ECO:0000259" key="8">
    <source>
        <dbReference type="PROSITE" id="PS51380"/>
    </source>
</evidence>
<dbReference type="EMBL" id="MU856848">
    <property type="protein sequence ID" value="KAK4157608.1"/>
    <property type="molecule type" value="Genomic_DNA"/>
</dbReference>
<dbReference type="InterPro" id="IPR004342">
    <property type="entry name" value="EXS_C"/>
</dbReference>
<comment type="caution">
    <text evidence="10">The sequence shown here is derived from an EMBL/GenBank/DDBJ whole genome shotgun (WGS) entry which is preliminary data.</text>
</comment>
<feature type="region of interest" description="Disordered" evidence="6">
    <location>
        <begin position="169"/>
        <end position="193"/>
    </location>
</feature>
<keyword evidence="4 7" id="KW-1133">Transmembrane helix</keyword>
<feature type="region of interest" description="Disordered" evidence="6">
    <location>
        <begin position="38"/>
        <end position="137"/>
    </location>
</feature>
<dbReference type="PROSITE" id="PS51380">
    <property type="entry name" value="EXS"/>
    <property type="match status" value="1"/>
</dbReference>
<dbReference type="GO" id="GO:0016036">
    <property type="term" value="P:cellular response to phosphate starvation"/>
    <property type="evidence" value="ECO:0007669"/>
    <property type="project" value="TreeGrafter"/>
</dbReference>
<feature type="compositionally biased region" description="Low complexity" evidence="6">
    <location>
        <begin position="924"/>
        <end position="940"/>
    </location>
</feature>
<gene>
    <name evidence="10" type="ORF">C8A00DRAFT_29452</name>
</gene>
<evidence type="ECO:0000256" key="6">
    <source>
        <dbReference type="SAM" id="MobiDB-lite"/>
    </source>
</evidence>
<feature type="transmembrane region" description="Helical" evidence="7">
    <location>
        <begin position="776"/>
        <end position="799"/>
    </location>
</feature>
<keyword evidence="11" id="KW-1185">Reference proteome</keyword>
<evidence type="ECO:0000256" key="2">
    <source>
        <dbReference type="ARBA" id="ARBA00009665"/>
    </source>
</evidence>
<feature type="transmembrane region" description="Helical" evidence="7">
    <location>
        <begin position="511"/>
        <end position="531"/>
    </location>
</feature>
<feature type="compositionally biased region" description="Basic and acidic residues" evidence="6">
    <location>
        <begin position="1028"/>
        <end position="1044"/>
    </location>
</feature>
<keyword evidence="3 7" id="KW-0812">Transmembrane</keyword>
<feature type="compositionally biased region" description="Basic and acidic residues" evidence="6">
    <location>
        <begin position="1053"/>
        <end position="1065"/>
    </location>
</feature>
<evidence type="ECO:0000256" key="4">
    <source>
        <dbReference type="ARBA" id="ARBA00022989"/>
    </source>
</evidence>
<feature type="compositionally biased region" description="Gly residues" evidence="6">
    <location>
        <begin position="1067"/>
        <end position="1076"/>
    </location>
</feature>
<reference evidence="10" key="2">
    <citation type="submission" date="2023-05" db="EMBL/GenBank/DDBJ databases">
        <authorList>
            <consortium name="Lawrence Berkeley National Laboratory"/>
            <person name="Steindorff A."/>
            <person name="Hensen N."/>
            <person name="Bonometti L."/>
            <person name="Westerberg I."/>
            <person name="Brannstrom I.O."/>
            <person name="Guillou S."/>
            <person name="Cros-Aarteil S."/>
            <person name="Calhoun S."/>
            <person name="Haridas S."/>
            <person name="Kuo A."/>
            <person name="Mondo S."/>
            <person name="Pangilinan J."/>
            <person name="Riley R."/>
            <person name="Labutti K."/>
            <person name="Andreopoulos B."/>
            <person name="Lipzen A."/>
            <person name="Chen C."/>
            <person name="Yanf M."/>
            <person name="Daum C."/>
            <person name="Ng V."/>
            <person name="Clum A."/>
            <person name="Ohm R."/>
            <person name="Martin F."/>
            <person name="Silar P."/>
            <person name="Natvig D."/>
            <person name="Lalanne C."/>
            <person name="Gautier V."/>
            <person name="Ament-Velasquez S.L."/>
            <person name="Kruys A."/>
            <person name="Hutchinson M.I."/>
            <person name="Powell A.J."/>
            <person name="Barry K."/>
            <person name="Miller A.N."/>
            <person name="Grigoriev I.V."/>
            <person name="Debuchy R."/>
            <person name="Gladieux P."/>
            <person name="Thoren M.H."/>
            <person name="Johannesson H."/>
        </authorList>
    </citation>
    <scope>NUCLEOTIDE SEQUENCE</scope>
    <source>
        <strain evidence="10">CBS 538.74</strain>
    </source>
</reference>
<feature type="transmembrane region" description="Helical" evidence="7">
    <location>
        <begin position="471"/>
        <end position="491"/>
    </location>
</feature>
<feature type="compositionally biased region" description="Acidic residues" evidence="6">
    <location>
        <begin position="999"/>
        <end position="1027"/>
    </location>
</feature>
<comment type="subcellular location">
    <subcellularLocation>
        <location evidence="1">Membrane</location>
        <topology evidence="1">Multi-pass membrane protein</topology>
    </subcellularLocation>
</comment>
<evidence type="ECO:0000256" key="1">
    <source>
        <dbReference type="ARBA" id="ARBA00004141"/>
    </source>
</evidence>
<dbReference type="PROSITE" id="PS51382">
    <property type="entry name" value="SPX"/>
    <property type="match status" value="1"/>
</dbReference>
<dbReference type="PANTHER" id="PTHR10783">
    <property type="entry name" value="XENOTROPIC AND POLYTROPIC RETROVIRUS RECEPTOR 1-RELATED"/>
    <property type="match status" value="1"/>
</dbReference>
<dbReference type="InterPro" id="IPR004331">
    <property type="entry name" value="SPX_dom"/>
</dbReference>
<feature type="region of interest" description="Disordered" evidence="6">
    <location>
        <begin position="274"/>
        <end position="315"/>
    </location>
</feature>
<dbReference type="GO" id="GO:0005886">
    <property type="term" value="C:plasma membrane"/>
    <property type="evidence" value="ECO:0007669"/>
    <property type="project" value="TreeGrafter"/>
</dbReference>
<evidence type="ECO:0000256" key="7">
    <source>
        <dbReference type="SAM" id="Phobius"/>
    </source>
</evidence>
<evidence type="ECO:0000256" key="3">
    <source>
        <dbReference type="ARBA" id="ARBA00022692"/>
    </source>
</evidence>